<dbReference type="InterPro" id="IPR011664">
    <property type="entry name" value="Abi_system_AbiD/AbiF-like"/>
</dbReference>
<accession>A0AB73HI94</accession>
<dbReference type="InterPro" id="IPR017034">
    <property type="entry name" value="Abi_system_AbiD/AbiF"/>
</dbReference>
<reference evidence="1" key="1">
    <citation type="submission" date="2020-11" db="EMBL/GenBank/DDBJ databases">
        <title>Antibiotic susceptibility profiles of Pediococcus pentosaceus from various origins and their implications for the safety assessment of strains with food-technology applications.</title>
        <authorList>
            <person name="Shani N."/>
            <person name="Oberhaensli S."/>
            <person name="Arias E."/>
        </authorList>
    </citation>
    <scope>NUCLEOTIDE SEQUENCE</scope>
    <source>
        <strain evidence="1">FAM 24207</strain>
    </source>
</reference>
<gene>
    <name evidence="1" type="ORF">ITQ90_08330</name>
</gene>
<dbReference type="AlphaFoldDB" id="A0AB73HI94"/>
<dbReference type="PIRSF" id="PIRSF034934">
    <property type="entry name" value="AbiF_AbiD"/>
    <property type="match status" value="1"/>
</dbReference>
<dbReference type="Pfam" id="PF07751">
    <property type="entry name" value="Abi_2"/>
    <property type="match status" value="1"/>
</dbReference>
<dbReference type="EMBL" id="JADOFP010000007">
    <property type="protein sequence ID" value="MBF7115476.1"/>
    <property type="molecule type" value="Genomic_DNA"/>
</dbReference>
<comment type="caution">
    <text evidence="1">The sequence shown here is derived from an EMBL/GenBank/DDBJ whole genome shotgun (WGS) entry which is preliminary data.</text>
</comment>
<sequence>MSHPKQLTYDEQLDRIEALGIIVDRSNREKDLSSIENIGYYKLKEFATPFNSNMTSDGENIKFKGLSFSNLIKRYYQDKNLRMNILHAIESIEVSLQIQIGYILGEKYGPYGYLSFNNWCDRGIEKFDIEEKQYYFKKGLRRKIRKSNMPDVKYEHNQDKDSFPTIWLATDALTFGDLVSLIDIMSPNNVRQIAKKYDCNAQELKSWLGCLNLVRNVCCHNSDLLDIKFKTKPIVPEFYRDDVLSYKDGFSNGIAIAIFIIVKLMKRINPSYNFKDIRNSFYKVTQDKDDLAESLGFSSVKAIKYIR</sequence>
<evidence type="ECO:0000313" key="1">
    <source>
        <dbReference type="EMBL" id="MBF7115476.1"/>
    </source>
</evidence>
<proteinExistence type="predicted"/>
<evidence type="ECO:0000313" key="2">
    <source>
        <dbReference type="Proteomes" id="UP001194632"/>
    </source>
</evidence>
<name>A0AB73HI94_PEDPE</name>
<organism evidence="1 2">
    <name type="scientific">Pediococcus pentosaceus</name>
    <dbReference type="NCBI Taxonomy" id="1255"/>
    <lineage>
        <taxon>Bacteria</taxon>
        <taxon>Bacillati</taxon>
        <taxon>Bacillota</taxon>
        <taxon>Bacilli</taxon>
        <taxon>Lactobacillales</taxon>
        <taxon>Lactobacillaceae</taxon>
        <taxon>Pediococcus</taxon>
    </lineage>
</organism>
<dbReference type="Proteomes" id="UP001194632">
    <property type="component" value="Unassembled WGS sequence"/>
</dbReference>
<protein>
    <submittedName>
        <fullName evidence="1">Abi family protein</fullName>
    </submittedName>
</protein>
<dbReference type="RefSeq" id="WP_159252702.1">
    <property type="nucleotide sequence ID" value="NZ_CP028259.1"/>
</dbReference>